<dbReference type="PRINTS" id="PR01407">
    <property type="entry name" value="BUTYPHLNCDUF"/>
</dbReference>
<comment type="function">
    <text evidence="3">Neurotoxin that produces dose-dependent hypolocomotion and hyperalgesia in mice. May directly act on the central nervous system, as it is 6500-fold more potent when administered intracerebroventricularly than intraperitoneal.</text>
</comment>
<dbReference type="PANTHER" id="PTHR24103">
    <property type="entry name" value="E3 UBIQUITIN-PROTEIN LIGASE TRIM"/>
    <property type="match status" value="1"/>
</dbReference>
<dbReference type="Ensembl" id="ENSSMRT00000010742.1">
    <property type="protein sequence ID" value="ENSSMRP00000009217.1"/>
    <property type="gene ID" value="ENSSMRG00000007359.1"/>
</dbReference>
<dbReference type="Pfam" id="PF00622">
    <property type="entry name" value="SPRY"/>
    <property type="match status" value="1"/>
</dbReference>
<evidence type="ECO:0000259" key="4">
    <source>
        <dbReference type="PROSITE" id="PS50188"/>
    </source>
</evidence>
<dbReference type="SUPFAM" id="SSF49899">
    <property type="entry name" value="Concanavalin A-like lectins/glucanases"/>
    <property type="match status" value="1"/>
</dbReference>
<dbReference type="InterPro" id="IPR013320">
    <property type="entry name" value="ConA-like_dom_sf"/>
</dbReference>
<evidence type="ECO:0000256" key="1">
    <source>
        <dbReference type="ARBA" id="ARBA00009651"/>
    </source>
</evidence>
<sequence length="187" mass="21421">MVPACRQLSRKVLPILEVSQNGKSVWDTGEDQRVSESEDRFDSHTFILAKEGFSEGKHYWQVDVGQKKRWDLGIASESAHRKKEITLSPQNGYWVIGYDDGIDYWARTEEWTHLGVSGKLKLTKIGIFLNVSARTLTFYNVLTKRKLHTYTTVGPGKLYPFFSTGSITKELDKEQLTIESCKEVEDK</sequence>
<feature type="domain" description="B30.2/SPRY" evidence="4">
    <location>
        <begin position="1"/>
        <end position="180"/>
    </location>
</feature>
<dbReference type="Proteomes" id="UP000694421">
    <property type="component" value="Unplaced"/>
</dbReference>
<dbReference type="CDD" id="cd13733">
    <property type="entry name" value="SPRY_PRY_C-I_1"/>
    <property type="match status" value="1"/>
</dbReference>
<dbReference type="GeneTree" id="ENSGT01120000271914"/>
<accession>A0A8D0BIU3</accession>
<dbReference type="InterPro" id="IPR006574">
    <property type="entry name" value="PRY"/>
</dbReference>
<evidence type="ECO:0000313" key="6">
    <source>
        <dbReference type="Proteomes" id="UP000694421"/>
    </source>
</evidence>
<dbReference type="InterPro" id="IPR003879">
    <property type="entry name" value="Butyrophylin_SPRY"/>
</dbReference>
<keyword evidence="2" id="KW-0528">Neurotoxin</keyword>
<evidence type="ECO:0000256" key="3">
    <source>
        <dbReference type="ARBA" id="ARBA00034460"/>
    </source>
</evidence>
<dbReference type="Pfam" id="PF13765">
    <property type="entry name" value="PRY"/>
    <property type="match status" value="1"/>
</dbReference>
<dbReference type="AlphaFoldDB" id="A0A8D0BIU3"/>
<reference evidence="5" key="1">
    <citation type="submission" date="2025-08" db="UniProtKB">
        <authorList>
            <consortium name="Ensembl"/>
        </authorList>
    </citation>
    <scope>IDENTIFICATION</scope>
</reference>
<dbReference type="InterPro" id="IPR043136">
    <property type="entry name" value="B30.2/SPRY_sf"/>
</dbReference>
<organism evidence="5 6">
    <name type="scientific">Salvator merianae</name>
    <name type="common">Argentine black and white tegu</name>
    <name type="synonym">Tupinambis merianae</name>
    <dbReference type="NCBI Taxonomy" id="96440"/>
    <lineage>
        <taxon>Eukaryota</taxon>
        <taxon>Metazoa</taxon>
        <taxon>Chordata</taxon>
        <taxon>Craniata</taxon>
        <taxon>Vertebrata</taxon>
        <taxon>Euteleostomi</taxon>
        <taxon>Lepidosauria</taxon>
        <taxon>Squamata</taxon>
        <taxon>Bifurcata</taxon>
        <taxon>Unidentata</taxon>
        <taxon>Episquamata</taxon>
        <taxon>Laterata</taxon>
        <taxon>Teiioidea</taxon>
        <taxon>Teiidae</taxon>
        <taxon>Salvator</taxon>
    </lineage>
</organism>
<dbReference type="SMART" id="SM00449">
    <property type="entry name" value="SPRY"/>
    <property type="match status" value="1"/>
</dbReference>
<keyword evidence="6" id="KW-1185">Reference proteome</keyword>
<keyword evidence="2" id="KW-0800">Toxin</keyword>
<dbReference type="InterPro" id="IPR003877">
    <property type="entry name" value="SPRY_dom"/>
</dbReference>
<dbReference type="PROSITE" id="PS50188">
    <property type="entry name" value="B302_SPRY"/>
    <property type="match status" value="1"/>
</dbReference>
<dbReference type="InterPro" id="IPR050143">
    <property type="entry name" value="TRIM/RBCC"/>
</dbReference>
<dbReference type="Gene3D" id="2.60.120.920">
    <property type="match status" value="1"/>
</dbReference>
<dbReference type="OMA" id="THIYTYG"/>
<dbReference type="FunFam" id="2.60.120.920:FF:000004">
    <property type="entry name" value="Butyrophilin subfamily 1 member A1"/>
    <property type="match status" value="1"/>
</dbReference>
<evidence type="ECO:0000313" key="5">
    <source>
        <dbReference type="Ensembl" id="ENSSMRP00000009217.1"/>
    </source>
</evidence>
<name>A0A8D0BIU3_SALMN</name>
<evidence type="ECO:0000256" key="2">
    <source>
        <dbReference type="ARBA" id="ARBA00022699"/>
    </source>
</evidence>
<proteinExistence type="inferred from homology"/>
<protein>
    <recommendedName>
        <fullName evidence="4">B30.2/SPRY domain-containing protein</fullName>
    </recommendedName>
</protein>
<dbReference type="InterPro" id="IPR001870">
    <property type="entry name" value="B30.2/SPRY"/>
</dbReference>
<reference evidence="5" key="2">
    <citation type="submission" date="2025-09" db="UniProtKB">
        <authorList>
            <consortium name="Ensembl"/>
        </authorList>
    </citation>
    <scope>IDENTIFICATION</scope>
</reference>
<comment type="similarity">
    <text evidence="1">Belongs to the ohanin/vespryn family.</text>
</comment>